<proteinExistence type="predicted"/>
<sequence length="170" mass="17820">MTRTRAALATTSLLALAALSACSSEPTYDAEEIAAKVVAEQEKVTPDLEVADGTCEEDVPLEVDEVIGCTVSIAGVEAPYDVTVTSLEEERANYRIEPAKAVISVEAVKGALTAELEKQGVTGAEVDCGGDAIRVEDPGTTFTCTMSLGGRSREATITVQDLQGNIGYEF</sequence>
<reference evidence="3" key="1">
    <citation type="submission" date="2023-06" db="EMBL/GenBank/DDBJ databases">
        <title>Draft genome sequence of Nocardioides sp. SOB77.</title>
        <authorList>
            <person name="Zhang G."/>
        </authorList>
    </citation>
    <scope>NUCLEOTIDE SEQUENCE</scope>
    <source>
        <strain evidence="3">SOB77</strain>
    </source>
</reference>
<dbReference type="Pfam" id="PF14230">
    <property type="entry name" value="DUF4333"/>
    <property type="match status" value="1"/>
</dbReference>
<keyword evidence="1" id="KW-0732">Signal</keyword>
<dbReference type="Proteomes" id="UP001168620">
    <property type="component" value="Unassembled WGS sequence"/>
</dbReference>
<gene>
    <name evidence="3" type="ORF">QWY28_09195</name>
</gene>
<comment type="caution">
    <text evidence="3">The sequence shown here is derived from an EMBL/GenBank/DDBJ whole genome shotgun (WGS) entry which is preliminary data.</text>
</comment>
<evidence type="ECO:0000313" key="3">
    <source>
        <dbReference type="EMBL" id="MDN4173115.1"/>
    </source>
</evidence>
<dbReference type="PROSITE" id="PS51257">
    <property type="entry name" value="PROKAR_LIPOPROTEIN"/>
    <property type="match status" value="1"/>
</dbReference>
<evidence type="ECO:0000313" key="4">
    <source>
        <dbReference type="Proteomes" id="UP001168620"/>
    </source>
</evidence>
<feature type="chain" id="PRO_5046470031" evidence="1">
    <location>
        <begin position="24"/>
        <end position="170"/>
    </location>
</feature>
<organism evidence="3 4">
    <name type="scientific">Nocardioides oceani</name>
    <dbReference type="NCBI Taxonomy" id="3058369"/>
    <lineage>
        <taxon>Bacteria</taxon>
        <taxon>Bacillati</taxon>
        <taxon>Actinomycetota</taxon>
        <taxon>Actinomycetes</taxon>
        <taxon>Propionibacteriales</taxon>
        <taxon>Nocardioidaceae</taxon>
        <taxon>Nocardioides</taxon>
    </lineage>
</organism>
<keyword evidence="4" id="KW-1185">Reference proteome</keyword>
<protein>
    <submittedName>
        <fullName evidence="3">DUF4333 domain-containing protein</fullName>
    </submittedName>
</protein>
<dbReference type="RefSeq" id="WP_300952197.1">
    <property type="nucleotide sequence ID" value="NZ_JAUHJQ010000002.1"/>
</dbReference>
<accession>A0ABT8FFE3</accession>
<feature type="signal peptide" evidence="1">
    <location>
        <begin position="1"/>
        <end position="23"/>
    </location>
</feature>
<dbReference type="EMBL" id="JAUHJQ010000002">
    <property type="protein sequence ID" value="MDN4173115.1"/>
    <property type="molecule type" value="Genomic_DNA"/>
</dbReference>
<feature type="domain" description="DUF4333" evidence="2">
    <location>
        <begin position="100"/>
        <end position="164"/>
    </location>
</feature>
<dbReference type="InterPro" id="IPR025637">
    <property type="entry name" value="DUF4333"/>
</dbReference>
<evidence type="ECO:0000259" key="2">
    <source>
        <dbReference type="Pfam" id="PF14230"/>
    </source>
</evidence>
<evidence type="ECO:0000256" key="1">
    <source>
        <dbReference type="SAM" id="SignalP"/>
    </source>
</evidence>
<name>A0ABT8FFE3_9ACTN</name>